<comment type="caution">
    <text evidence="1">The sequence shown here is derived from an EMBL/GenBank/DDBJ whole genome shotgun (WGS) entry which is preliminary data.</text>
</comment>
<protein>
    <submittedName>
        <fullName evidence="1">Uncharacterized protein</fullName>
    </submittedName>
</protein>
<dbReference type="AlphaFoldDB" id="A0A7J2TAG7"/>
<sequence length="258" mass="29505">MVENVYVNCLSAEGKPFANFMVIARPAVIAMPVKENIKRMYEIFTQLSSKGIADADFRRNTVYIKGNDQEVADQLNRSKAAFVSDKRDIIKLEVSGDLNVIRTLFYRALSRYAEKKGFRSLESKRRGKQRRLLPLGLNLDFLMEQGLAIRMNEDLIVYRGLYVLLEVFDSGKAVLWVDLYSPIVKLPEQRPLSPREAKLLGLKDAYTSYIPTPIERLELTNKLLKLLCSNHKLNVIFADGDTISFTCTFSMLRVIKEV</sequence>
<gene>
    <name evidence="1" type="ORF">ENP99_05160</name>
</gene>
<dbReference type="EMBL" id="DSLL01000044">
    <property type="protein sequence ID" value="HEH31476.1"/>
    <property type="molecule type" value="Genomic_DNA"/>
</dbReference>
<proteinExistence type="predicted"/>
<name>A0A7J2TAG7_9CREN</name>
<evidence type="ECO:0000313" key="1">
    <source>
        <dbReference type="EMBL" id="HEH31476.1"/>
    </source>
</evidence>
<organism evidence="1">
    <name type="scientific">Ignisphaera aggregans</name>
    <dbReference type="NCBI Taxonomy" id="334771"/>
    <lineage>
        <taxon>Archaea</taxon>
        <taxon>Thermoproteota</taxon>
        <taxon>Thermoprotei</taxon>
        <taxon>Desulfurococcales</taxon>
        <taxon>Desulfurococcaceae</taxon>
        <taxon>Ignisphaera</taxon>
    </lineage>
</organism>
<reference evidence="1" key="1">
    <citation type="journal article" date="2020" name="mSystems">
        <title>Genome- and Community-Level Interaction Insights into Carbon Utilization and Element Cycling Functions of Hydrothermarchaeota in Hydrothermal Sediment.</title>
        <authorList>
            <person name="Zhou Z."/>
            <person name="Liu Y."/>
            <person name="Xu W."/>
            <person name="Pan J."/>
            <person name="Luo Z.H."/>
            <person name="Li M."/>
        </authorList>
    </citation>
    <scope>NUCLEOTIDE SEQUENCE [LARGE SCALE GENOMIC DNA]</scope>
    <source>
        <strain evidence="1">SpSt-27</strain>
    </source>
</reference>
<accession>A0A7J2TAG7</accession>